<proteinExistence type="predicted"/>
<dbReference type="GO" id="GO:0016779">
    <property type="term" value="F:nucleotidyltransferase activity"/>
    <property type="evidence" value="ECO:0007669"/>
    <property type="project" value="UniProtKB-KW"/>
</dbReference>
<evidence type="ECO:0000313" key="2">
    <source>
        <dbReference type="Proteomes" id="UP000198896"/>
    </source>
</evidence>
<name>A0A1I2CLX6_9FIRM</name>
<dbReference type="Proteomes" id="UP000198896">
    <property type="component" value="Unassembled WGS sequence"/>
</dbReference>
<sequence>MVENAYNFEGRRYDVGDKQFFLEATVEYALRRLELREKFVAYLKDVVRCF</sequence>
<dbReference type="STRING" id="1123323.SAMN05216245_11355"/>
<keyword evidence="2" id="KW-1185">Reference proteome</keyword>
<reference evidence="1 2" key="1">
    <citation type="submission" date="2016-10" db="EMBL/GenBank/DDBJ databases">
        <authorList>
            <person name="de Groot N.N."/>
        </authorList>
    </citation>
    <scope>NUCLEOTIDE SEQUENCE [LARGE SCALE GENOMIC DNA]</scope>
    <source>
        <strain evidence="1 2">DSM 9236</strain>
    </source>
</reference>
<protein>
    <submittedName>
        <fullName evidence="1">UTP--glucose-1-phosphate uridylyltransferase</fullName>
    </submittedName>
</protein>
<accession>A0A1I2CLX6</accession>
<gene>
    <name evidence="1" type="ORF">SAMN05216245_11355</name>
</gene>
<dbReference type="EMBL" id="FONL01000013">
    <property type="protein sequence ID" value="SFE69409.1"/>
    <property type="molecule type" value="Genomic_DNA"/>
</dbReference>
<keyword evidence="1" id="KW-0808">Transferase</keyword>
<keyword evidence="1" id="KW-0548">Nucleotidyltransferase</keyword>
<evidence type="ECO:0000313" key="1">
    <source>
        <dbReference type="EMBL" id="SFE69409.1"/>
    </source>
</evidence>
<organism evidence="1 2">
    <name type="scientific">Succiniclasticum ruminis DSM 9236</name>
    <dbReference type="NCBI Taxonomy" id="1123323"/>
    <lineage>
        <taxon>Bacteria</taxon>
        <taxon>Bacillati</taxon>
        <taxon>Bacillota</taxon>
        <taxon>Negativicutes</taxon>
        <taxon>Acidaminococcales</taxon>
        <taxon>Acidaminococcaceae</taxon>
        <taxon>Succiniclasticum</taxon>
    </lineage>
</organism>
<dbReference type="AlphaFoldDB" id="A0A1I2CLX6"/>